<dbReference type="HOGENOM" id="CLU_488239_0_0_9"/>
<evidence type="ECO:0000313" key="1">
    <source>
        <dbReference type="EMBL" id="BAL84063.1"/>
    </source>
</evidence>
<evidence type="ECO:0000313" key="2">
    <source>
        <dbReference type="Proteomes" id="UP000007887"/>
    </source>
</evidence>
<protein>
    <submittedName>
        <fullName evidence="1">Uncharacterized protein</fullName>
    </submittedName>
</protein>
<name>I0GTH6_SELRL</name>
<gene>
    <name evidence="1" type="ordered locus">SELR_23550</name>
</gene>
<organism evidence="1 2">
    <name type="scientific">Selenomonas ruminantium subsp. lactilytica (strain NBRC 103574 / TAM6421)</name>
    <dbReference type="NCBI Taxonomy" id="927704"/>
    <lineage>
        <taxon>Bacteria</taxon>
        <taxon>Bacillati</taxon>
        <taxon>Bacillota</taxon>
        <taxon>Negativicutes</taxon>
        <taxon>Selenomonadales</taxon>
        <taxon>Selenomonadaceae</taxon>
        <taxon>Selenomonas</taxon>
    </lineage>
</organism>
<dbReference type="AlphaFoldDB" id="I0GTH6"/>
<proteinExistence type="predicted"/>
<dbReference type="eggNOG" id="COG5610">
    <property type="taxonomic scope" value="Bacteria"/>
</dbReference>
<accession>I0GTH6</accession>
<dbReference type="OrthoDB" id="9802794at2"/>
<dbReference type="Proteomes" id="UP000007887">
    <property type="component" value="Chromosome"/>
</dbReference>
<dbReference type="EMBL" id="AP012292">
    <property type="protein sequence ID" value="BAL84063.1"/>
    <property type="molecule type" value="Genomic_DNA"/>
</dbReference>
<reference evidence="1 2" key="1">
    <citation type="submission" date="2011-10" db="EMBL/GenBank/DDBJ databases">
        <title>Whole genome sequence of Selenomonas ruminantium subsp. lactilytica TAM6421.</title>
        <authorList>
            <person name="Oguchi A."/>
            <person name="Ankai A."/>
            <person name="Kaneko J."/>
            <person name="Yamada-Narita S."/>
            <person name="Fukui S."/>
            <person name="Takahashi M."/>
            <person name="Onodera T."/>
            <person name="Kojima S."/>
            <person name="Fushimi T."/>
            <person name="Abe N."/>
            <person name="Kamio Y."/>
            <person name="Yamazaki S."/>
            <person name="Fujita N."/>
        </authorList>
    </citation>
    <scope>NUCLEOTIDE SEQUENCE [LARGE SCALE GENOMIC DNA]</scope>
    <source>
        <strain evidence="2">NBRC 103574 / TAM6421</strain>
    </source>
</reference>
<dbReference type="KEGG" id="sri:SELR_23550"/>
<dbReference type="PATRIC" id="fig|927704.6.peg.2438"/>
<sequence>MDNFREINCATSNELPLLGRSVTDLLLATPGAQLLQSILAGASVPFSIGYTVGGALVFAYAQWLVQQALQMGLDRLYFLARDGFVVQKAVEYIIQANSLSLRTSYLYSSRRAWRLPSFDGSSKCFGELLAQSFPHSLQDFANICQLSIDEMRKYVDIPEQQRLNDVNARQLILKLQHNTELRRKIFSQQTGSRFSLLAYLKQELDLEKGNFGLVDVQGTGYTSSCIANLLSYAYNRKIPTFFYVLVNPVVSSHCHFLSFIDTKLSSSSLMELFTRALHGQTIGYEKSPTGEMQPVLKGHESVELNRYGYRDYLEGVKQSCLIYSHRIGLHDGAFSSAWASNILKAVDNEPDTKLFNFFASMPISSDGHHLKVYAPSLDRRDWRMINLNLREYFGGNIRWSERLYERIHNKYPYTYRHSGLKILKKYERLYGHSLMGREVPSYFVGVELTKRVTLYGAGKIGEIVFYELTRKHKIHISQWIDCKFTIPGFYDGIRTCNLNSANWFAGECIIIAISNLDIAQGVEKEIRVLTNKMFNNIIINLAHFIDTKYFLNYLDSLD</sequence>
<dbReference type="RefSeq" id="WP_014425485.1">
    <property type="nucleotide sequence ID" value="NC_017068.1"/>
</dbReference>